<keyword evidence="3" id="KW-0732">Signal</keyword>
<evidence type="ECO:0000256" key="2">
    <source>
        <dbReference type="PIRSR" id="PIRSR634015-3"/>
    </source>
</evidence>
<dbReference type="InterPro" id="IPR014782">
    <property type="entry name" value="Peptidase_M1_dom"/>
</dbReference>
<dbReference type="PANTHER" id="PTHR45726">
    <property type="entry name" value="LEUKOTRIENE A-4 HYDROLASE"/>
    <property type="match status" value="1"/>
</dbReference>
<gene>
    <name evidence="5" type="ORF">D6T69_03155</name>
</gene>
<sequence>MKKIILSLLLLPVISCATVNSAKNKTVTKTKVHKQSSQGYWQQHVDYTMDIDMDVKTYQYKGTQKLVYTNNSPDALNKVFYHLYFNAFQPNSQMDVRSRNIQDPDRRVGDRISKLSPSEIGYIKVSSLKQNGSIVKHETVGTILEVTLNKPIQPGESVTFDMIFDAQVPKQIRRSGRNSAEGVALSMTQWYPKMAEYDFEGWHTPPYLGREFHGVWGNFDVTLHIDKNYVVGGTGYVQNPQEVGHGYEDKIKPLNLPSGDKLTWKFTAPNVHDFTWGADPEFIHDTYKMDNGIDLHFLYKKTLDAEYLENWKKLQPKTAELMTYFSEHIGQYPYKQYSVIQGGDGGMEYAMCTLITGQRKWGSLFGVTAHELAHTWFQFLLATNESKHPWMDEGFTTYISNKAENEILGEGKENPHAGSYRGYNYVVKNNIEEPLTTHADRYHTNTAYGVASYSKGNIFLSQLEYIIGKENVAKTLKKYFEDFSFKHPTPNDIKRTAEKVSGLQLDWYLNEWTQTTHTIDYGIKSVNGKEITLERIGQMPMPIDVEVTYTDGSKESFNIPLRMMRGEKPTNATIITDWTFAHPTYTFTTKKEVKSVEIDPSKLMADVNQENNSYGK</sequence>
<dbReference type="CDD" id="cd09604">
    <property type="entry name" value="M1_APN_like"/>
    <property type="match status" value="1"/>
</dbReference>
<dbReference type="EMBL" id="CP032548">
    <property type="protein sequence ID" value="AZJ34580.1"/>
    <property type="molecule type" value="Genomic_DNA"/>
</dbReference>
<feature type="signal peptide" evidence="3">
    <location>
        <begin position="1"/>
        <end position="22"/>
    </location>
</feature>
<feature type="binding site" evidence="2">
    <location>
        <position position="393"/>
    </location>
    <ligand>
        <name>Zn(2+)</name>
        <dbReference type="ChEBI" id="CHEBI:29105"/>
        <note>catalytic</note>
    </ligand>
</feature>
<evidence type="ECO:0000259" key="4">
    <source>
        <dbReference type="Pfam" id="PF01433"/>
    </source>
</evidence>
<keyword evidence="2" id="KW-0479">Metal-binding</keyword>
<evidence type="ECO:0000256" key="1">
    <source>
        <dbReference type="PIRSR" id="PIRSR634015-1"/>
    </source>
</evidence>
<dbReference type="GO" id="GO:0008270">
    <property type="term" value="F:zinc ion binding"/>
    <property type="evidence" value="ECO:0007669"/>
    <property type="project" value="InterPro"/>
</dbReference>
<evidence type="ECO:0000256" key="3">
    <source>
        <dbReference type="SAM" id="SignalP"/>
    </source>
</evidence>
<evidence type="ECO:0000313" key="5">
    <source>
        <dbReference type="EMBL" id="AZJ34580.1"/>
    </source>
</evidence>
<feature type="binding site" evidence="2">
    <location>
        <position position="370"/>
    </location>
    <ligand>
        <name>Zn(2+)</name>
        <dbReference type="ChEBI" id="CHEBI:29105"/>
        <note>catalytic</note>
    </ligand>
</feature>
<comment type="cofactor">
    <cofactor evidence="2">
        <name>Zn(2+)</name>
        <dbReference type="ChEBI" id="CHEBI:29105"/>
    </cofactor>
    <text evidence="2">Binds 1 zinc ion per subunit.</text>
</comment>
<feature type="binding site" evidence="2">
    <location>
        <position position="374"/>
    </location>
    <ligand>
        <name>Zn(2+)</name>
        <dbReference type="ChEBI" id="CHEBI:29105"/>
        <note>catalytic</note>
    </ligand>
</feature>
<protein>
    <submittedName>
        <fullName evidence="5">M1 family peptidase</fullName>
    </submittedName>
</protein>
<organism evidence="5 6">
    <name type="scientific">Tenacibaculum singaporense</name>
    <dbReference type="NCBI Taxonomy" id="2358479"/>
    <lineage>
        <taxon>Bacteria</taxon>
        <taxon>Pseudomonadati</taxon>
        <taxon>Bacteroidota</taxon>
        <taxon>Flavobacteriia</taxon>
        <taxon>Flavobacteriales</taxon>
        <taxon>Flavobacteriaceae</taxon>
        <taxon>Tenacibaculum</taxon>
    </lineage>
</organism>
<accession>A0A3Q8RLR7</accession>
<reference evidence="5 6" key="1">
    <citation type="submission" date="2018-09" db="EMBL/GenBank/DDBJ databases">
        <title>Insights into the microbiota of Asian seabass (Lates calcarifer) with tenacibaculosis symptoms and description of sp. nov. Tenacibaculum singaporense.</title>
        <authorList>
            <person name="Miyake S."/>
            <person name="Soh M."/>
            <person name="Azman M.N."/>
            <person name="Ngoh S.Y."/>
            <person name="Orban L."/>
        </authorList>
    </citation>
    <scope>NUCLEOTIDE SEQUENCE [LARGE SCALE GENOMIC DNA]</scope>
    <source>
        <strain evidence="5 6">DSM 106434</strain>
    </source>
</reference>
<keyword evidence="2" id="KW-0862">Zinc</keyword>
<dbReference type="Pfam" id="PF01433">
    <property type="entry name" value="Peptidase_M1"/>
    <property type="match status" value="1"/>
</dbReference>
<dbReference type="RefSeq" id="WP_125066414.1">
    <property type="nucleotide sequence ID" value="NZ_CP032548.1"/>
</dbReference>
<dbReference type="SUPFAM" id="SSF55486">
    <property type="entry name" value="Metalloproteases ('zincins'), catalytic domain"/>
    <property type="match status" value="1"/>
</dbReference>
<keyword evidence="6" id="KW-1185">Reference proteome</keyword>
<name>A0A3Q8RLR7_9FLAO</name>
<dbReference type="GO" id="GO:0008237">
    <property type="term" value="F:metallopeptidase activity"/>
    <property type="evidence" value="ECO:0007669"/>
    <property type="project" value="InterPro"/>
</dbReference>
<feature type="active site" description="Proton acceptor" evidence="1">
    <location>
        <position position="371"/>
    </location>
</feature>
<feature type="domain" description="Peptidase M1 membrane alanine aminopeptidase" evidence="4">
    <location>
        <begin position="362"/>
        <end position="512"/>
    </location>
</feature>
<feature type="chain" id="PRO_5018784426" evidence="3">
    <location>
        <begin position="23"/>
        <end position="616"/>
    </location>
</feature>
<dbReference type="KEGG" id="tsig:D6T69_03155"/>
<feature type="active site" description="Proton donor" evidence="1">
    <location>
        <position position="453"/>
    </location>
</feature>
<evidence type="ECO:0000313" key="6">
    <source>
        <dbReference type="Proteomes" id="UP000274593"/>
    </source>
</evidence>
<dbReference type="PANTHER" id="PTHR45726:SF3">
    <property type="entry name" value="LEUKOTRIENE A-4 HYDROLASE"/>
    <property type="match status" value="1"/>
</dbReference>
<dbReference type="InterPro" id="IPR027268">
    <property type="entry name" value="Peptidase_M4/M1_CTD_sf"/>
</dbReference>
<dbReference type="AlphaFoldDB" id="A0A3Q8RLR7"/>
<dbReference type="InterPro" id="IPR034015">
    <property type="entry name" value="M1_LTA4H"/>
</dbReference>
<dbReference type="Gene3D" id="1.10.390.10">
    <property type="entry name" value="Neutral Protease Domain 2"/>
    <property type="match status" value="1"/>
</dbReference>
<proteinExistence type="predicted"/>
<dbReference type="Proteomes" id="UP000274593">
    <property type="component" value="Chromosome"/>
</dbReference>